<dbReference type="Gene3D" id="3.40.630.30">
    <property type="match status" value="1"/>
</dbReference>
<protein>
    <recommendedName>
        <fullName evidence="3">Ribosomal-protein-alanine N-acetyltransferase</fullName>
    </recommendedName>
</protein>
<sequence length="39" mass="4693">MSELKISTERLFLRGTSMSDAESMFKYRSNPKIYEYQVR</sequence>
<organism evidence="1 2">
    <name type="scientific">Halanaerobium kushneri</name>
    <dbReference type="NCBI Taxonomy" id="56779"/>
    <lineage>
        <taxon>Bacteria</taxon>
        <taxon>Bacillati</taxon>
        <taxon>Bacillota</taxon>
        <taxon>Clostridia</taxon>
        <taxon>Halanaerobiales</taxon>
        <taxon>Halanaerobiaceae</taxon>
        <taxon>Halanaerobium</taxon>
    </lineage>
</organism>
<dbReference type="STRING" id="56779.SAMN05421834_101118"/>
<keyword evidence="2" id="KW-1185">Reference proteome</keyword>
<reference evidence="2" key="1">
    <citation type="submission" date="2017-01" db="EMBL/GenBank/DDBJ databases">
        <authorList>
            <person name="Varghese N."/>
            <person name="Submissions S."/>
        </authorList>
    </citation>
    <scope>NUCLEOTIDE SEQUENCE [LARGE SCALE GENOMIC DNA]</scope>
    <source>
        <strain evidence="2">ATCC 700103</strain>
    </source>
</reference>
<evidence type="ECO:0000313" key="2">
    <source>
        <dbReference type="Proteomes" id="UP000185669"/>
    </source>
</evidence>
<evidence type="ECO:0000313" key="1">
    <source>
        <dbReference type="EMBL" id="SIQ04579.1"/>
    </source>
</evidence>
<dbReference type="Proteomes" id="UP000185669">
    <property type="component" value="Unassembled WGS sequence"/>
</dbReference>
<proteinExistence type="predicted"/>
<name>A0A1N6PK43_9FIRM</name>
<dbReference type="EMBL" id="FTNC01000001">
    <property type="protein sequence ID" value="SIQ04579.1"/>
    <property type="molecule type" value="Genomic_DNA"/>
</dbReference>
<gene>
    <name evidence="1" type="ORF">SAMN05421834_101118</name>
</gene>
<accession>A0A1N6PK43</accession>
<evidence type="ECO:0008006" key="3">
    <source>
        <dbReference type="Google" id="ProtNLM"/>
    </source>
</evidence>
<dbReference type="AlphaFoldDB" id="A0A1N6PK43"/>